<dbReference type="Proteomes" id="UP000193411">
    <property type="component" value="Unassembled WGS sequence"/>
</dbReference>
<sequence length="67" mass="7477">MNERILLSCTWPKAEGGWLTPEQIQHITHHEIGVDGMGQVCMCDAQQSPPFVAHGNHFATPREPNRA</sequence>
<reference evidence="1 2" key="1">
    <citation type="submission" date="2016-07" db="EMBL/GenBank/DDBJ databases">
        <title>Pervasive Adenine N6-methylation of Active Genes in Fungi.</title>
        <authorList>
            <consortium name="DOE Joint Genome Institute"/>
            <person name="Mondo S.J."/>
            <person name="Dannebaum R.O."/>
            <person name="Kuo R.C."/>
            <person name="Labutti K."/>
            <person name="Haridas S."/>
            <person name="Kuo A."/>
            <person name="Salamov A."/>
            <person name="Ahrendt S.R."/>
            <person name="Lipzen A."/>
            <person name="Sullivan W."/>
            <person name="Andreopoulos W.B."/>
            <person name="Clum A."/>
            <person name="Lindquist E."/>
            <person name="Daum C."/>
            <person name="Ramamoorthy G.K."/>
            <person name="Gryganskyi A."/>
            <person name="Culley D."/>
            <person name="Magnuson J.K."/>
            <person name="James T.Y."/>
            <person name="O'Malley M.A."/>
            <person name="Stajich J.E."/>
            <person name="Spatafora J.W."/>
            <person name="Visel A."/>
            <person name="Grigoriev I.V."/>
        </authorList>
    </citation>
    <scope>NUCLEOTIDE SEQUENCE [LARGE SCALE GENOMIC DNA]</scope>
    <source>
        <strain evidence="1 2">PL171</strain>
    </source>
</reference>
<evidence type="ECO:0000313" key="1">
    <source>
        <dbReference type="EMBL" id="ORZ32669.1"/>
    </source>
</evidence>
<comment type="caution">
    <text evidence="1">The sequence shown here is derived from an EMBL/GenBank/DDBJ whole genome shotgun (WGS) entry which is preliminary data.</text>
</comment>
<gene>
    <name evidence="1" type="ORF">BCR44DRAFT_1439676</name>
</gene>
<name>A0A1Y2HDN3_9FUNG</name>
<proteinExistence type="predicted"/>
<accession>A0A1Y2HDN3</accession>
<protein>
    <submittedName>
        <fullName evidence="1">Uncharacterized protein</fullName>
    </submittedName>
</protein>
<organism evidence="1 2">
    <name type="scientific">Catenaria anguillulae PL171</name>
    <dbReference type="NCBI Taxonomy" id="765915"/>
    <lineage>
        <taxon>Eukaryota</taxon>
        <taxon>Fungi</taxon>
        <taxon>Fungi incertae sedis</taxon>
        <taxon>Blastocladiomycota</taxon>
        <taxon>Blastocladiomycetes</taxon>
        <taxon>Blastocladiales</taxon>
        <taxon>Catenariaceae</taxon>
        <taxon>Catenaria</taxon>
    </lineage>
</organism>
<evidence type="ECO:0000313" key="2">
    <source>
        <dbReference type="Proteomes" id="UP000193411"/>
    </source>
</evidence>
<dbReference type="EMBL" id="MCFL01000043">
    <property type="protein sequence ID" value="ORZ32669.1"/>
    <property type="molecule type" value="Genomic_DNA"/>
</dbReference>
<keyword evidence="2" id="KW-1185">Reference proteome</keyword>
<dbReference type="AlphaFoldDB" id="A0A1Y2HDN3"/>